<reference evidence="3" key="1">
    <citation type="journal article" date="2019" name="Int. J. Syst. Evol. Microbiol.">
        <title>The Global Catalogue of Microorganisms (GCM) 10K type strain sequencing project: providing services to taxonomists for standard genome sequencing and annotation.</title>
        <authorList>
            <consortium name="The Broad Institute Genomics Platform"/>
            <consortium name="The Broad Institute Genome Sequencing Center for Infectious Disease"/>
            <person name="Wu L."/>
            <person name="Ma J."/>
        </authorList>
    </citation>
    <scope>NUCLEOTIDE SEQUENCE [LARGE SCALE GENOMIC DNA]</scope>
    <source>
        <strain evidence="3">CGMCC 1.15809</strain>
    </source>
</reference>
<feature type="region of interest" description="Disordered" evidence="1">
    <location>
        <begin position="121"/>
        <end position="147"/>
    </location>
</feature>
<feature type="compositionally biased region" description="Low complexity" evidence="1">
    <location>
        <begin position="32"/>
        <end position="54"/>
    </location>
</feature>
<comment type="caution">
    <text evidence="2">The sequence shown here is derived from an EMBL/GenBank/DDBJ whole genome shotgun (WGS) entry which is preliminary data.</text>
</comment>
<dbReference type="EMBL" id="JBHSPW010000015">
    <property type="protein sequence ID" value="MFC5896611.1"/>
    <property type="molecule type" value="Genomic_DNA"/>
</dbReference>
<evidence type="ECO:0000313" key="3">
    <source>
        <dbReference type="Proteomes" id="UP001596241"/>
    </source>
</evidence>
<evidence type="ECO:0000313" key="2">
    <source>
        <dbReference type="EMBL" id="MFC5896611.1"/>
    </source>
</evidence>
<name>A0ABW1FQC0_9ACTN</name>
<sequence>MHQPTPGPPPHRPPQPPTAETGGPAPDGSGVPAAPDGTTEPAAGTGPAALAAPEPGAPEEPAAPDEAAAPAAPRPLGVAVTPTGEPAVDTPLRRLADADHLAVGAHLAVYEDVHRGLRDALAALDGQSGPPAPTPAGHGTATNDLRS</sequence>
<keyword evidence="3" id="KW-1185">Reference proteome</keyword>
<accession>A0ABW1FQC0</accession>
<feature type="compositionally biased region" description="Low complexity" evidence="1">
    <location>
        <begin position="135"/>
        <end position="147"/>
    </location>
</feature>
<protein>
    <submittedName>
        <fullName evidence="2">Uncharacterized protein</fullName>
    </submittedName>
</protein>
<dbReference type="RefSeq" id="WP_345093519.1">
    <property type="nucleotide sequence ID" value="NZ_BAAAWG010000025.1"/>
</dbReference>
<gene>
    <name evidence="2" type="ORF">ACFP3M_27810</name>
</gene>
<dbReference type="Proteomes" id="UP001596241">
    <property type="component" value="Unassembled WGS sequence"/>
</dbReference>
<feature type="compositionally biased region" description="Pro residues" evidence="1">
    <location>
        <begin position="1"/>
        <end position="17"/>
    </location>
</feature>
<feature type="compositionally biased region" description="Low complexity" evidence="1">
    <location>
        <begin position="64"/>
        <end position="77"/>
    </location>
</feature>
<evidence type="ECO:0000256" key="1">
    <source>
        <dbReference type="SAM" id="MobiDB-lite"/>
    </source>
</evidence>
<organism evidence="2 3">
    <name type="scientific">Streptomyces ramulosus</name>
    <dbReference type="NCBI Taxonomy" id="47762"/>
    <lineage>
        <taxon>Bacteria</taxon>
        <taxon>Bacillati</taxon>
        <taxon>Actinomycetota</taxon>
        <taxon>Actinomycetes</taxon>
        <taxon>Kitasatosporales</taxon>
        <taxon>Streptomycetaceae</taxon>
        <taxon>Streptomyces</taxon>
    </lineage>
</organism>
<proteinExistence type="predicted"/>
<feature type="region of interest" description="Disordered" evidence="1">
    <location>
        <begin position="1"/>
        <end position="89"/>
    </location>
</feature>